<evidence type="ECO:0000313" key="3">
    <source>
        <dbReference type="WBParaSite" id="GPUH_0001835001-mRNA-1"/>
    </source>
</evidence>
<dbReference type="Proteomes" id="UP000271098">
    <property type="component" value="Unassembled WGS sequence"/>
</dbReference>
<proteinExistence type="predicted"/>
<keyword evidence="2" id="KW-1185">Reference proteome</keyword>
<dbReference type="WBParaSite" id="GPUH_0001835001-mRNA-1">
    <property type="protein sequence ID" value="GPUH_0001835001-mRNA-1"/>
    <property type="gene ID" value="GPUH_0001835001"/>
</dbReference>
<organism evidence="3">
    <name type="scientific">Gongylonema pulchrum</name>
    <dbReference type="NCBI Taxonomy" id="637853"/>
    <lineage>
        <taxon>Eukaryota</taxon>
        <taxon>Metazoa</taxon>
        <taxon>Ecdysozoa</taxon>
        <taxon>Nematoda</taxon>
        <taxon>Chromadorea</taxon>
        <taxon>Rhabditida</taxon>
        <taxon>Spirurina</taxon>
        <taxon>Spiruromorpha</taxon>
        <taxon>Spiruroidea</taxon>
        <taxon>Gongylonematidae</taxon>
        <taxon>Gongylonema</taxon>
    </lineage>
</organism>
<sequence>MPMLQEKPTMADVIEDVLLPKDSSGVVTRTITLQRTAGRDTGREFGHRALWKNIRKKVPTGIGYTAMSGLICGNLSIQRVWFKIEPAAV</sequence>
<name>A0A183EBI4_9BILA</name>
<evidence type="ECO:0000313" key="2">
    <source>
        <dbReference type="Proteomes" id="UP000271098"/>
    </source>
</evidence>
<reference evidence="3" key="1">
    <citation type="submission" date="2016-06" db="UniProtKB">
        <authorList>
            <consortium name="WormBaseParasite"/>
        </authorList>
    </citation>
    <scope>IDENTIFICATION</scope>
</reference>
<dbReference type="AlphaFoldDB" id="A0A183EBI4"/>
<accession>A0A183EBI4</accession>
<gene>
    <name evidence="1" type="ORF">GPUH_LOCUS18326</name>
</gene>
<protein>
    <submittedName>
        <fullName evidence="1 3">Uncharacterized protein</fullName>
    </submittedName>
</protein>
<reference evidence="1 2" key="2">
    <citation type="submission" date="2018-11" db="EMBL/GenBank/DDBJ databases">
        <authorList>
            <consortium name="Pathogen Informatics"/>
        </authorList>
    </citation>
    <scope>NUCLEOTIDE SEQUENCE [LARGE SCALE GENOMIC DNA]</scope>
</reference>
<evidence type="ECO:0000313" key="1">
    <source>
        <dbReference type="EMBL" id="VDN31509.1"/>
    </source>
</evidence>
<dbReference type="EMBL" id="UYRT01086570">
    <property type="protein sequence ID" value="VDN31509.1"/>
    <property type="molecule type" value="Genomic_DNA"/>
</dbReference>